<accession>A0AAQ1G724</accession>
<dbReference type="GO" id="GO:0016787">
    <property type="term" value="F:hydrolase activity"/>
    <property type="evidence" value="ECO:0007669"/>
    <property type="project" value="UniProtKB-KW"/>
</dbReference>
<dbReference type="GO" id="GO:0046872">
    <property type="term" value="F:metal ion binding"/>
    <property type="evidence" value="ECO:0007669"/>
    <property type="project" value="UniProtKB-KW"/>
</dbReference>
<organism evidence="6 7">
    <name type="scientific">Halopseudomonas aestusnigri</name>
    <dbReference type="NCBI Taxonomy" id="857252"/>
    <lineage>
        <taxon>Bacteria</taxon>
        <taxon>Pseudomonadati</taxon>
        <taxon>Pseudomonadota</taxon>
        <taxon>Gammaproteobacteria</taxon>
        <taxon>Pseudomonadales</taxon>
        <taxon>Pseudomonadaceae</taxon>
        <taxon>Halopseudomonas</taxon>
    </lineage>
</organism>
<keyword evidence="3" id="KW-0408">Iron</keyword>
<dbReference type="Proteomes" id="UP000243518">
    <property type="component" value="Unassembled WGS sequence"/>
</dbReference>
<comment type="caution">
    <text evidence="6">The sequence shown here is derived from an EMBL/GenBank/DDBJ whole genome shotgun (WGS) entry which is preliminary data.</text>
</comment>
<evidence type="ECO:0000256" key="3">
    <source>
        <dbReference type="ARBA" id="ARBA00023004"/>
    </source>
</evidence>
<evidence type="ECO:0000256" key="4">
    <source>
        <dbReference type="ARBA" id="ARBA00025742"/>
    </source>
</evidence>
<evidence type="ECO:0000259" key="5">
    <source>
        <dbReference type="Pfam" id="PF00149"/>
    </source>
</evidence>
<evidence type="ECO:0000313" key="7">
    <source>
        <dbReference type="Proteomes" id="UP000243518"/>
    </source>
</evidence>
<reference evidence="6 7" key="1">
    <citation type="submission" date="2016-10" db="EMBL/GenBank/DDBJ databases">
        <authorList>
            <person name="Varghese N."/>
            <person name="Submissions S."/>
        </authorList>
    </citation>
    <scope>NUCLEOTIDE SEQUENCE [LARGE SCALE GENOMIC DNA]</scope>
    <source>
        <strain evidence="6 7">CECT 8317</strain>
    </source>
</reference>
<evidence type="ECO:0000313" key="6">
    <source>
        <dbReference type="EMBL" id="SEG24901.1"/>
    </source>
</evidence>
<name>A0AAQ1G724_9GAMM</name>
<dbReference type="InterPro" id="IPR004843">
    <property type="entry name" value="Calcineurin-like_PHP"/>
</dbReference>
<dbReference type="PANTHER" id="PTHR42988">
    <property type="entry name" value="PHOSPHOHYDROLASE"/>
    <property type="match status" value="1"/>
</dbReference>
<dbReference type="InterPro" id="IPR029052">
    <property type="entry name" value="Metallo-depent_PP-like"/>
</dbReference>
<evidence type="ECO:0000256" key="2">
    <source>
        <dbReference type="ARBA" id="ARBA00022801"/>
    </source>
</evidence>
<comment type="similarity">
    <text evidence="4">Belongs to the cyclic nucleotide phosphodiesterase class-III family.</text>
</comment>
<protein>
    <submittedName>
        <fullName evidence="6">3',5'-cyclic AMP phosphodiesterase CpdA</fullName>
    </submittedName>
</protein>
<dbReference type="PANTHER" id="PTHR42988:SF2">
    <property type="entry name" value="CYCLIC NUCLEOTIDE PHOSPHODIESTERASE CBUA0032-RELATED"/>
    <property type="match status" value="1"/>
</dbReference>
<dbReference type="Gene3D" id="3.60.21.10">
    <property type="match status" value="1"/>
</dbReference>
<feature type="domain" description="Calcineurin-like phosphoesterase" evidence="5">
    <location>
        <begin position="2"/>
        <end position="190"/>
    </location>
</feature>
<dbReference type="Pfam" id="PF00149">
    <property type="entry name" value="Metallophos"/>
    <property type="match status" value="1"/>
</dbReference>
<sequence>MIRLLHLSDPHFGTEQPEVMAALLAFAAERRPDLTLLTGDITQRARADQFRRARAFADQLPAPVLSVPGNHDLPLFNLVGRLFNPYGHYRTHISNELEPVYESSRLLVIGVNSTRPQRHKNGELSDRQIERVSRLLRSARSDQLRIVIQHHPVRAIEASDKANLLINHERIVPRWIDAGMDLLLAGHIHLPYVRPLNGHGQRQAWTAQAGTALSSRVRGNIPNSVNLIEYSTDGLFHRCAVERWDYAETSRDFRLYSHTDLTLDRNP</sequence>
<dbReference type="SUPFAM" id="SSF56300">
    <property type="entry name" value="Metallo-dependent phosphatases"/>
    <property type="match status" value="1"/>
</dbReference>
<keyword evidence="1" id="KW-0479">Metal-binding</keyword>
<dbReference type="InterPro" id="IPR050884">
    <property type="entry name" value="CNP_phosphodiesterase-III"/>
</dbReference>
<gene>
    <name evidence="6" type="ORF">SAMN05216586_104243</name>
</gene>
<dbReference type="AlphaFoldDB" id="A0AAQ1G724"/>
<evidence type="ECO:0000256" key="1">
    <source>
        <dbReference type="ARBA" id="ARBA00022723"/>
    </source>
</evidence>
<proteinExistence type="inferred from homology"/>
<dbReference type="EMBL" id="FNVE01000004">
    <property type="protein sequence ID" value="SEG24901.1"/>
    <property type="molecule type" value="Genomic_DNA"/>
</dbReference>
<keyword evidence="7" id="KW-1185">Reference proteome</keyword>
<keyword evidence="2" id="KW-0378">Hydrolase</keyword>
<dbReference type="RefSeq" id="WP_088274467.1">
    <property type="nucleotide sequence ID" value="NZ_FNVE01000004.1"/>
</dbReference>